<dbReference type="NCBIfam" id="TIGR03181">
    <property type="entry name" value="PDH_E1_alph_x"/>
    <property type="match status" value="1"/>
</dbReference>
<dbReference type="InterPro" id="IPR017596">
    <property type="entry name" value="PdhA/BkdA"/>
</dbReference>
<evidence type="ECO:0000313" key="6">
    <source>
        <dbReference type="Proteomes" id="UP000809290"/>
    </source>
</evidence>
<keyword evidence="6" id="KW-1185">Reference proteome</keyword>
<organism evidence="5 6">
    <name type="scientific">Brevibacterium paucivorans</name>
    <dbReference type="NCBI Taxonomy" id="170994"/>
    <lineage>
        <taxon>Bacteria</taxon>
        <taxon>Bacillati</taxon>
        <taxon>Actinomycetota</taxon>
        <taxon>Actinomycetes</taxon>
        <taxon>Micrococcales</taxon>
        <taxon>Brevibacteriaceae</taxon>
        <taxon>Brevibacterium</taxon>
    </lineage>
</organism>
<dbReference type="PANTHER" id="PTHR43380:SF1">
    <property type="entry name" value="2-OXOISOVALERATE DEHYDROGENASE SUBUNIT ALPHA, MITOCHONDRIAL"/>
    <property type="match status" value="1"/>
</dbReference>
<name>A0ABS2SJE1_9MICO</name>
<protein>
    <submittedName>
        <fullName evidence="5">Pyruvate dehydrogenase E1 component alpha subunit</fullName>
        <ecNumber evidence="5">1.2.4.1</ecNumber>
    </submittedName>
</protein>
<evidence type="ECO:0000256" key="1">
    <source>
        <dbReference type="ARBA" id="ARBA00001964"/>
    </source>
</evidence>
<dbReference type="CDD" id="cd02000">
    <property type="entry name" value="TPP_E1_PDC_ADC_BCADC"/>
    <property type="match status" value="1"/>
</dbReference>
<dbReference type="Proteomes" id="UP000809290">
    <property type="component" value="Unassembled WGS sequence"/>
</dbReference>
<keyword evidence="2 5" id="KW-0560">Oxidoreductase</keyword>
<dbReference type="GO" id="GO:0004739">
    <property type="term" value="F:pyruvate dehydrogenase (acetyl-transferring) activity"/>
    <property type="evidence" value="ECO:0007669"/>
    <property type="project" value="UniProtKB-EC"/>
</dbReference>
<comment type="caution">
    <text evidence="5">The sequence shown here is derived from an EMBL/GenBank/DDBJ whole genome shotgun (WGS) entry which is preliminary data.</text>
</comment>
<dbReference type="InterPro" id="IPR050771">
    <property type="entry name" value="Alpha-ketoacid_DH_E1_comp"/>
</dbReference>
<dbReference type="SUPFAM" id="SSF52518">
    <property type="entry name" value="Thiamin diphosphate-binding fold (THDP-binding)"/>
    <property type="match status" value="1"/>
</dbReference>
<evidence type="ECO:0000256" key="2">
    <source>
        <dbReference type="ARBA" id="ARBA00023002"/>
    </source>
</evidence>
<dbReference type="InterPro" id="IPR001017">
    <property type="entry name" value="DH_E1"/>
</dbReference>
<keyword evidence="5" id="KW-0670">Pyruvate</keyword>
<accession>A0ABS2SJE1</accession>
<dbReference type="Pfam" id="PF00676">
    <property type="entry name" value="E1_dh"/>
    <property type="match status" value="1"/>
</dbReference>
<evidence type="ECO:0000259" key="4">
    <source>
        <dbReference type="Pfam" id="PF00676"/>
    </source>
</evidence>
<dbReference type="InterPro" id="IPR029061">
    <property type="entry name" value="THDP-binding"/>
</dbReference>
<evidence type="ECO:0000256" key="3">
    <source>
        <dbReference type="ARBA" id="ARBA00023052"/>
    </source>
</evidence>
<dbReference type="EC" id="1.2.4.1" evidence="5"/>
<keyword evidence="3" id="KW-0786">Thiamine pyrophosphate</keyword>
<dbReference type="PANTHER" id="PTHR43380">
    <property type="entry name" value="2-OXOISOVALERATE DEHYDROGENASE SUBUNIT ALPHA, MITOCHONDRIAL"/>
    <property type="match status" value="1"/>
</dbReference>
<comment type="cofactor">
    <cofactor evidence="1">
        <name>thiamine diphosphate</name>
        <dbReference type="ChEBI" id="CHEBI:58937"/>
    </cofactor>
</comment>
<evidence type="ECO:0000313" key="5">
    <source>
        <dbReference type="EMBL" id="MBM7816376.1"/>
    </source>
</evidence>
<sequence>MTSTSNPTMGVDDVVQMLTPDGTRVPNSDFDAYAHELTVDDLKGFYRDMVLIRRVDAEGNALQRQGQLGLWVPLLGQEAAQIGLGRALRPQDYVFPTYREHGVAWCRGVAPETLLGIFRGQNHSGWDPKDNNFNVYTIVIGSQVMHATGYAMGVQMDGAVGTGDMDRDTIAVACCGDGATSQGDVSEALTFAGAFRSPVLFYVQNNQWAISEPNTVQTSVPLYTRGQGFGVPGVRVDGNDILAVYSVCRAYADRIRSGQGPMLIEAYTYRMGAHTTADDPTKYRDSAEVDAWKPKDPILRVRKYLENTNDVDAAFFTAIDDEADALAERIRSACVNMEPPPVDEIFDSVFVEPHPMIEEEQREYKEYLASFEDVEGDN</sequence>
<feature type="domain" description="Dehydrogenase E1 component" evidence="4">
    <location>
        <begin position="47"/>
        <end position="326"/>
    </location>
</feature>
<dbReference type="RefSeq" id="WP_204515168.1">
    <property type="nucleotide sequence ID" value="NZ_JAFBCP010000001.1"/>
</dbReference>
<dbReference type="EMBL" id="JAFBCP010000001">
    <property type="protein sequence ID" value="MBM7816376.1"/>
    <property type="molecule type" value="Genomic_DNA"/>
</dbReference>
<reference evidence="5 6" key="1">
    <citation type="submission" date="2021-01" db="EMBL/GenBank/DDBJ databases">
        <title>Sequencing the genomes of 1000 actinobacteria strains.</title>
        <authorList>
            <person name="Klenk H.-P."/>
        </authorList>
    </citation>
    <scope>NUCLEOTIDE SEQUENCE [LARGE SCALE GENOMIC DNA]</scope>
    <source>
        <strain evidence="5 6">DSM 13657</strain>
    </source>
</reference>
<gene>
    <name evidence="5" type="ORF">JOE56_001070</name>
</gene>
<proteinExistence type="predicted"/>
<dbReference type="Gene3D" id="3.40.50.970">
    <property type="match status" value="1"/>
</dbReference>